<organism evidence="4 5">
    <name type="scientific">Littorina saxatilis</name>
    <dbReference type="NCBI Taxonomy" id="31220"/>
    <lineage>
        <taxon>Eukaryota</taxon>
        <taxon>Metazoa</taxon>
        <taxon>Spiralia</taxon>
        <taxon>Lophotrochozoa</taxon>
        <taxon>Mollusca</taxon>
        <taxon>Gastropoda</taxon>
        <taxon>Caenogastropoda</taxon>
        <taxon>Littorinimorpha</taxon>
        <taxon>Littorinoidea</taxon>
        <taxon>Littorinidae</taxon>
        <taxon>Littorina</taxon>
    </lineage>
</organism>
<feature type="signal peptide" evidence="2">
    <location>
        <begin position="1"/>
        <end position="20"/>
    </location>
</feature>
<dbReference type="InterPro" id="IPR035234">
    <property type="entry name" value="IgGFc-bd_N"/>
</dbReference>
<evidence type="ECO:0000259" key="3">
    <source>
        <dbReference type="Pfam" id="PF17517"/>
    </source>
</evidence>
<evidence type="ECO:0000256" key="2">
    <source>
        <dbReference type="SAM" id="SignalP"/>
    </source>
</evidence>
<dbReference type="Proteomes" id="UP001374579">
    <property type="component" value="Unassembled WGS sequence"/>
</dbReference>
<evidence type="ECO:0000256" key="1">
    <source>
        <dbReference type="SAM" id="Phobius"/>
    </source>
</evidence>
<name>A0AAN9G8C5_9CAEN</name>
<dbReference type="PANTHER" id="PTHR46534">
    <property type="entry name" value="IGGFC_BINDING DOMAIN-CONTAINING PROTEIN"/>
    <property type="match status" value="1"/>
</dbReference>
<proteinExistence type="predicted"/>
<dbReference type="Pfam" id="PF17517">
    <property type="entry name" value="IgGFc_binding"/>
    <property type="match status" value="1"/>
</dbReference>
<dbReference type="PANTHER" id="PTHR46534:SF1">
    <property type="entry name" value="IGGFC-BINDING PROTEIN N-TERMINAL DOMAIN-CONTAINING PROTEIN"/>
    <property type="match status" value="1"/>
</dbReference>
<evidence type="ECO:0000313" key="5">
    <source>
        <dbReference type="Proteomes" id="UP001374579"/>
    </source>
</evidence>
<reference evidence="4 5" key="1">
    <citation type="submission" date="2024-02" db="EMBL/GenBank/DDBJ databases">
        <title>Chromosome-scale genome assembly of the rough periwinkle Littorina saxatilis.</title>
        <authorList>
            <person name="De Jode A."/>
            <person name="Faria R."/>
            <person name="Formenti G."/>
            <person name="Sims Y."/>
            <person name="Smith T.P."/>
            <person name="Tracey A."/>
            <person name="Wood J.M.D."/>
            <person name="Zagrodzka Z.B."/>
            <person name="Johannesson K."/>
            <person name="Butlin R.K."/>
            <person name="Leder E.H."/>
        </authorList>
    </citation>
    <scope>NUCLEOTIDE SEQUENCE [LARGE SCALE GENOMIC DNA]</scope>
    <source>
        <strain evidence="4">Snail1</strain>
        <tissue evidence="4">Muscle</tissue>
    </source>
</reference>
<comment type="caution">
    <text evidence="4">The sequence shown here is derived from an EMBL/GenBank/DDBJ whole genome shotgun (WGS) entry which is preliminary data.</text>
</comment>
<keyword evidence="1" id="KW-0472">Membrane</keyword>
<evidence type="ECO:0000313" key="4">
    <source>
        <dbReference type="EMBL" id="KAK7098702.1"/>
    </source>
</evidence>
<accession>A0AAN9G8C5</accession>
<sequence length="624" mass="68101">MVEASGLLLFLLVAVPQSCCDVTTDTNTSAQCMPAQTRMPEEYVLFFPAISVNRLAKYNHQLLVFTSSNHSVTVNASYYHWNGSTLDCKLTHSFTLNLRDEKKQKRMAFDRLCTNNNHENDIGPTNLGHIDAAYPLTAALKVSSDDRISVYGYQFFKDDGSHMDGVYVMPTGQSGERHFVVTPATRTTGNMKFVHLTAAKDNTTLTIKLKAGQCDNATVQDGQATAGVRTVNVTLHELGTWTCHDDTDLTGVEVESDKPVAVGSGVVRGALEGGSKCCADHVWALLPPIDSWGTEYVTFPNAPEIASNVTDVYHIVAAENNTTVRVDCNATIRFTNASAWVALNTDHSSDLDTLDTGRFHHIVSDKPIMVTKTARLEPAACMVALTDRRCWSTTLTFPMPNVSYWKVNDGYRFFMTVMAEASHKNNIRINGEKLQGNWTEINDDLVGAQQELDQELELHELTSKNGTSRMAAYVTAKAKFNAFCLIVAGNAQQTEEGEAPDSTTKCPSQRRGNCTCRCKPVPVKLTPAERKEQEAAVAAIVEEIKANLTLPKGNLSATVRKRTSAPDARASSAFIGVTLVIVFSLALGLPVVLDLARLVTWLYSKYSSAKREATAAVAQAPTSG</sequence>
<keyword evidence="5" id="KW-1185">Reference proteome</keyword>
<keyword evidence="1" id="KW-0812">Transmembrane</keyword>
<protein>
    <recommendedName>
        <fullName evidence="3">IgGFc-binding protein N-terminal domain-containing protein</fullName>
    </recommendedName>
</protein>
<keyword evidence="2" id="KW-0732">Signal</keyword>
<feature type="chain" id="PRO_5042912594" description="IgGFc-binding protein N-terminal domain-containing protein" evidence="2">
    <location>
        <begin position="21"/>
        <end position="624"/>
    </location>
</feature>
<dbReference type="EMBL" id="JBAMIC010000012">
    <property type="protein sequence ID" value="KAK7098702.1"/>
    <property type="molecule type" value="Genomic_DNA"/>
</dbReference>
<feature type="domain" description="IgGFc-binding protein N-terminal" evidence="3">
    <location>
        <begin position="167"/>
        <end position="465"/>
    </location>
</feature>
<gene>
    <name evidence="4" type="ORF">V1264_002946</name>
</gene>
<keyword evidence="1" id="KW-1133">Transmembrane helix</keyword>
<dbReference type="AlphaFoldDB" id="A0AAN9G8C5"/>
<feature type="transmembrane region" description="Helical" evidence="1">
    <location>
        <begin position="573"/>
        <end position="596"/>
    </location>
</feature>